<accession>A0A4E0QZ26</accession>
<dbReference type="Gene3D" id="1.25.40.10">
    <property type="entry name" value="Tetratricopeptide repeat domain"/>
    <property type="match status" value="1"/>
</dbReference>
<keyword evidence="1" id="KW-0802">TPR repeat</keyword>
<comment type="caution">
    <text evidence="2">The sequence shown here is derived from an EMBL/GenBank/DDBJ whole genome shotgun (WGS) entry which is preliminary data.</text>
</comment>
<reference evidence="2 3" key="1">
    <citation type="journal article" date="2016" name="Front. Microbiol.">
        <title>Single-Cell (Meta-)Genomics of a Dimorphic Candidatus Thiomargarita nelsonii Reveals Genomic Plasticity.</title>
        <authorList>
            <person name="Flood B.E."/>
            <person name="Fliss P."/>
            <person name="Jones D.S."/>
            <person name="Dick G.J."/>
            <person name="Jain S."/>
            <person name="Kaster A.K."/>
            <person name="Winkel M."/>
            <person name="Mussmann M."/>
            <person name="Bailey J."/>
        </authorList>
    </citation>
    <scope>NUCLEOTIDE SEQUENCE [LARGE SCALE GENOMIC DNA]</scope>
    <source>
        <strain evidence="2">Hydrate Ridge</strain>
    </source>
</reference>
<keyword evidence="3" id="KW-1185">Reference proteome</keyword>
<feature type="repeat" description="TPR" evidence="1">
    <location>
        <begin position="84"/>
        <end position="117"/>
    </location>
</feature>
<dbReference type="InterPro" id="IPR019734">
    <property type="entry name" value="TPR_rpt"/>
</dbReference>
<protein>
    <submittedName>
        <fullName evidence="2">Uncharacterized protein</fullName>
    </submittedName>
</protein>
<dbReference type="EMBL" id="JSZA02000203">
    <property type="protein sequence ID" value="TGO02161.1"/>
    <property type="molecule type" value="Genomic_DNA"/>
</dbReference>
<dbReference type="Proteomes" id="UP000030428">
    <property type="component" value="Unassembled WGS sequence"/>
</dbReference>
<dbReference type="AlphaFoldDB" id="A0A4E0QZ26"/>
<name>A0A4E0QZ26_9GAMM</name>
<dbReference type="PROSITE" id="PS50005">
    <property type="entry name" value="TPR"/>
    <property type="match status" value="1"/>
</dbReference>
<dbReference type="Pfam" id="PF13414">
    <property type="entry name" value="TPR_11"/>
    <property type="match status" value="1"/>
</dbReference>
<proteinExistence type="predicted"/>
<sequence length="147" mass="16904">MALTRGKGMPARTLRVLLQTIKRGYLKMPKLTHFIFLSQLLILLPLIVWAKTPCQIANQYVVRALATDIQQKKYFQRALCPTHPEAHNNLAVVLEQEQNYSEAIMHYQQALKNRPNYVKAHLGLGDVYYKQGQLPLSLVHRQGCFYG</sequence>
<evidence type="ECO:0000313" key="3">
    <source>
        <dbReference type="Proteomes" id="UP000030428"/>
    </source>
</evidence>
<gene>
    <name evidence="2" type="ORF">PN36_29445</name>
</gene>
<dbReference type="PROSITE" id="PS50293">
    <property type="entry name" value="TPR_REGION"/>
    <property type="match status" value="1"/>
</dbReference>
<dbReference type="InterPro" id="IPR011990">
    <property type="entry name" value="TPR-like_helical_dom_sf"/>
</dbReference>
<organism evidence="2 3">
    <name type="scientific">Candidatus Thiomargarita nelsonii</name>
    <dbReference type="NCBI Taxonomy" id="1003181"/>
    <lineage>
        <taxon>Bacteria</taxon>
        <taxon>Pseudomonadati</taxon>
        <taxon>Pseudomonadota</taxon>
        <taxon>Gammaproteobacteria</taxon>
        <taxon>Thiotrichales</taxon>
        <taxon>Thiotrichaceae</taxon>
        <taxon>Thiomargarita</taxon>
    </lineage>
</organism>
<dbReference type="SUPFAM" id="SSF48452">
    <property type="entry name" value="TPR-like"/>
    <property type="match status" value="1"/>
</dbReference>
<evidence type="ECO:0000313" key="2">
    <source>
        <dbReference type="EMBL" id="TGO02161.1"/>
    </source>
</evidence>
<dbReference type="SMART" id="SM00028">
    <property type="entry name" value="TPR"/>
    <property type="match status" value="1"/>
</dbReference>
<evidence type="ECO:0000256" key="1">
    <source>
        <dbReference type="PROSITE-ProRule" id="PRU00339"/>
    </source>
</evidence>